<gene>
    <name evidence="2" type="ORF">AM629_06475</name>
</gene>
<evidence type="ECO:0000313" key="3">
    <source>
        <dbReference type="Proteomes" id="UP000037727"/>
    </source>
</evidence>
<accession>A0ABR5KE09</accession>
<comment type="caution">
    <text evidence="2">The sequence shown here is derived from an EMBL/GenBank/DDBJ whole genome shotgun (WGS) entry which is preliminary data.</text>
</comment>
<protein>
    <submittedName>
        <fullName evidence="2">Uncharacterized protein</fullName>
    </submittedName>
</protein>
<evidence type="ECO:0000313" key="2">
    <source>
        <dbReference type="EMBL" id="KOY62852.1"/>
    </source>
</evidence>
<sequence length="108" mass="12755">MTINKNRLNDVPDIETRNQQRDTPLSRKARNHLLRTKEMFVRRGFTAIENEKIILAYLEENMPVDIASTFFDHRLKKQIQDSVISERYQTVLPACQNMFSYSQAHSKI</sequence>
<organism evidence="2 3">
    <name type="scientific">Photorhabdus heterorhabditis</name>
    <dbReference type="NCBI Taxonomy" id="880156"/>
    <lineage>
        <taxon>Bacteria</taxon>
        <taxon>Pseudomonadati</taxon>
        <taxon>Pseudomonadota</taxon>
        <taxon>Gammaproteobacteria</taxon>
        <taxon>Enterobacterales</taxon>
        <taxon>Morganellaceae</taxon>
        <taxon>Photorhabdus</taxon>
    </lineage>
</organism>
<evidence type="ECO:0000256" key="1">
    <source>
        <dbReference type="SAM" id="MobiDB-lite"/>
    </source>
</evidence>
<dbReference type="Proteomes" id="UP000037727">
    <property type="component" value="Unassembled WGS sequence"/>
</dbReference>
<reference evidence="2 3" key="1">
    <citation type="submission" date="2015-09" db="EMBL/GenBank/DDBJ databases">
        <title>Draft genome sequence and assembly of Photorhabdus sp. VMG, a bacterial symbiont associated with Heterorhabditis zealandica.</title>
        <authorList>
            <person name="Naidoo S."/>
            <person name="Featherston J."/>
            <person name="Mothupi B."/>
            <person name="Gray V.M."/>
        </authorList>
    </citation>
    <scope>NUCLEOTIDE SEQUENCE [LARGE SCALE GENOMIC DNA]</scope>
    <source>
        <strain evidence="2 3">VMG</strain>
    </source>
</reference>
<dbReference type="EMBL" id="LJCS01000011">
    <property type="protein sequence ID" value="KOY62852.1"/>
    <property type="molecule type" value="Genomic_DNA"/>
</dbReference>
<feature type="compositionally biased region" description="Basic and acidic residues" evidence="1">
    <location>
        <begin position="7"/>
        <end position="20"/>
    </location>
</feature>
<keyword evidence="3" id="KW-1185">Reference proteome</keyword>
<proteinExistence type="predicted"/>
<feature type="region of interest" description="Disordered" evidence="1">
    <location>
        <begin position="1"/>
        <end position="27"/>
    </location>
</feature>
<name>A0ABR5KE09_9GAMM</name>